<reference evidence="2 3" key="1">
    <citation type="submission" date="2023-08" db="EMBL/GenBank/DDBJ databases">
        <title>A Necator americanus chromosomal reference genome.</title>
        <authorList>
            <person name="Ilik V."/>
            <person name="Petrzelkova K.J."/>
            <person name="Pardy F."/>
            <person name="Fuh T."/>
            <person name="Niatou-Singa F.S."/>
            <person name="Gouil Q."/>
            <person name="Baker L."/>
            <person name="Ritchie M.E."/>
            <person name="Jex A.R."/>
            <person name="Gazzola D."/>
            <person name="Li H."/>
            <person name="Toshio Fujiwara R."/>
            <person name="Zhan B."/>
            <person name="Aroian R.V."/>
            <person name="Pafco B."/>
            <person name="Schwarz E.M."/>
        </authorList>
    </citation>
    <scope>NUCLEOTIDE SEQUENCE [LARGE SCALE GENOMIC DNA]</scope>
    <source>
        <strain evidence="2 3">Aroian</strain>
        <tissue evidence="2">Whole animal</tissue>
    </source>
</reference>
<dbReference type="Gene3D" id="3.60.10.10">
    <property type="entry name" value="Endonuclease/exonuclease/phosphatase"/>
    <property type="match status" value="1"/>
</dbReference>
<keyword evidence="3" id="KW-1185">Reference proteome</keyword>
<sequence length="145" mass="16236">MRLRTTAEDVNSGSLSAHAPTKTAEDNSKDAFYDELNALMSKIPSQQVVIVGIDANAKTGLEQQSDVQGKCKRKFRLLTPEEQRKRKMRTLKLRLEYVLTVSVSQSDIQKSKAVRSVAFDSDHRPLLLSFTAPQEKPRNSSSTEN</sequence>
<comment type="caution">
    <text evidence="2">The sequence shown here is derived from an EMBL/GenBank/DDBJ whole genome shotgun (WGS) entry which is preliminary data.</text>
</comment>
<dbReference type="Proteomes" id="UP001303046">
    <property type="component" value="Unassembled WGS sequence"/>
</dbReference>
<evidence type="ECO:0008006" key="4">
    <source>
        <dbReference type="Google" id="ProtNLM"/>
    </source>
</evidence>
<dbReference type="InterPro" id="IPR036691">
    <property type="entry name" value="Endo/exonu/phosph_ase_sf"/>
</dbReference>
<evidence type="ECO:0000256" key="1">
    <source>
        <dbReference type="SAM" id="MobiDB-lite"/>
    </source>
</evidence>
<name>A0ABR1DNZ2_NECAM</name>
<proteinExistence type="predicted"/>
<protein>
    <recommendedName>
        <fullName evidence="4">Endonuclease/exonuclease/phosphatase domain-containing protein</fullName>
    </recommendedName>
</protein>
<evidence type="ECO:0000313" key="3">
    <source>
        <dbReference type="Proteomes" id="UP001303046"/>
    </source>
</evidence>
<organism evidence="2 3">
    <name type="scientific">Necator americanus</name>
    <name type="common">Human hookworm</name>
    <dbReference type="NCBI Taxonomy" id="51031"/>
    <lineage>
        <taxon>Eukaryota</taxon>
        <taxon>Metazoa</taxon>
        <taxon>Ecdysozoa</taxon>
        <taxon>Nematoda</taxon>
        <taxon>Chromadorea</taxon>
        <taxon>Rhabditida</taxon>
        <taxon>Rhabditina</taxon>
        <taxon>Rhabditomorpha</taxon>
        <taxon>Strongyloidea</taxon>
        <taxon>Ancylostomatidae</taxon>
        <taxon>Bunostominae</taxon>
        <taxon>Necator</taxon>
    </lineage>
</organism>
<gene>
    <name evidence="2" type="primary">Necator_chrIV.g16828</name>
    <name evidence="2" type="ORF">RB195_003530</name>
</gene>
<feature type="region of interest" description="Disordered" evidence="1">
    <location>
        <begin position="1"/>
        <end position="26"/>
    </location>
</feature>
<dbReference type="EMBL" id="JAVFWL010000004">
    <property type="protein sequence ID" value="KAK6752166.1"/>
    <property type="molecule type" value="Genomic_DNA"/>
</dbReference>
<accession>A0ABR1DNZ2</accession>
<evidence type="ECO:0000313" key="2">
    <source>
        <dbReference type="EMBL" id="KAK6752166.1"/>
    </source>
</evidence>